<comment type="subcellular location">
    <subcellularLocation>
        <location evidence="1">Membrane</location>
        <topology evidence="1">Multi-pass membrane protein</topology>
    </subcellularLocation>
</comment>
<sequence length="770" mass="87576">MACSIKQSSLSITHSNLIPRRDYNPTLGFLSIPKSKNQKWDFCFSIKKPLYISRIENPKAYEADKSQSLDLNIELPKSQVDGQKVAVAHTIGHVAATVSMSKVAVSFTHIIKSSEPAFSVLVSRFLLGETFPLPVYLSLVPIIGGCALSAATELNFNMTGFMGAMISNLAFVFRNIFSKKGMKGNSVNGMNYYACLSIMSLLILTPFAIAMEGPQMWALGWRNAFSQIGPNFVWWIIAQSIFYHLYNQVSYMSLDEISPLTFSVGNTMKRISVIVSSIIIFQIPVRPINALGAAIAILGIFIYSQLNENWREMDDEKKGEILGRKQRGMYGHIADGSNGDIALDHYNRYQEDIKLMEDMGVNSFRFSISWARILPKGMYGGVNMAGIQHYNKLIDALLQKDIQPLVTLAHYDIPQELEERYGGWLSSKIQDDFGYYGDICFKYFGDRVKYWVTINEPNIVAVRGYRLGTFPPVRCSGSFGNCSFGNSEKEPFIAAHNMILSHAAAVTIYRTKYQKRQGGMIGISLNTQWYEPFSNSSQDNYATQRARSFVYNWFLDPIIHGKYPEEMQKFLGKNLPIFSRNDIKKLKNGLDFIGLNHYTAAYIKDCLYSVCEHGQYSSWSEGSYFRATEKDGVYIGEPTAVDWLFVYPQGMEKLVMYMKDRFNNTPVIITENGIAESDHPNSLEDALNDTQRVEYMHNYLNSLANAMREGADVRGYFAWSLLDNFEWLEGYTKRFGLHYVNFTNLQRTPKLSATRYKELIYSFQSQLARY</sequence>
<dbReference type="SUPFAM" id="SSF51445">
    <property type="entry name" value="(Trans)glycosidases"/>
    <property type="match status" value="1"/>
</dbReference>
<dbReference type="PRINTS" id="PR00131">
    <property type="entry name" value="GLHYDRLASE1"/>
</dbReference>
<feature type="transmembrane region" description="Helical" evidence="4">
    <location>
        <begin position="228"/>
        <end position="246"/>
    </location>
</feature>
<gene>
    <name evidence="6" type="ORF">KY290_020111</name>
</gene>
<evidence type="ECO:0000256" key="4">
    <source>
        <dbReference type="SAM" id="Phobius"/>
    </source>
</evidence>
<dbReference type="InterPro" id="IPR018120">
    <property type="entry name" value="Glyco_hydro_1_AS"/>
</dbReference>
<dbReference type="InterPro" id="IPR037185">
    <property type="entry name" value="EmrE-like"/>
</dbReference>
<dbReference type="Proteomes" id="UP000826656">
    <property type="component" value="Unassembled WGS sequence"/>
</dbReference>
<evidence type="ECO:0000256" key="1">
    <source>
        <dbReference type="ARBA" id="ARBA00004141"/>
    </source>
</evidence>
<feature type="domain" description="Sugar phosphate transporter" evidence="5">
    <location>
        <begin position="84"/>
        <end position="304"/>
    </location>
</feature>
<comment type="similarity">
    <text evidence="2">Belongs to the glycosyl hydrolase 1 family.</text>
</comment>
<comment type="caution">
    <text evidence="6">The sequence shown here is derived from an EMBL/GenBank/DDBJ whole genome shotgun (WGS) entry which is preliminary data.</text>
</comment>
<evidence type="ECO:0000256" key="3">
    <source>
        <dbReference type="PROSITE-ProRule" id="PRU10055"/>
    </source>
</evidence>
<keyword evidence="4" id="KW-1133">Transmembrane helix</keyword>
<keyword evidence="4" id="KW-0812">Transmembrane</keyword>
<accession>A0ABQ7VJR3</accession>
<feature type="transmembrane region" description="Helical" evidence="4">
    <location>
        <begin position="158"/>
        <end position="177"/>
    </location>
</feature>
<protein>
    <recommendedName>
        <fullName evidence="5">Sugar phosphate transporter domain-containing protein</fullName>
    </recommendedName>
</protein>
<dbReference type="InterPro" id="IPR001360">
    <property type="entry name" value="Glyco_hydro_1"/>
</dbReference>
<dbReference type="PANTHER" id="PTHR10353">
    <property type="entry name" value="GLYCOSYL HYDROLASE"/>
    <property type="match status" value="1"/>
</dbReference>
<reference evidence="6 7" key="1">
    <citation type="journal article" date="2021" name="bioRxiv">
        <title>Chromosome-scale and haplotype-resolved genome assembly of a tetraploid potato cultivar.</title>
        <authorList>
            <person name="Sun H."/>
            <person name="Jiao W.-B."/>
            <person name="Krause K."/>
            <person name="Campoy J.A."/>
            <person name="Goel M."/>
            <person name="Folz-Donahue K."/>
            <person name="Kukat C."/>
            <person name="Huettel B."/>
            <person name="Schneeberger K."/>
        </authorList>
    </citation>
    <scope>NUCLEOTIDE SEQUENCE [LARGE SCALE GENOMIC DNA]</scope>
    <source>
        <strain evidence="6">SolTubOtavaFocal</strain>
        <tissue evidence="6">Leaves</tissue>
    </source>
</reference>
<dbReference type="Pfam" id="PF03151">
    <property type="entry name" value="TPT"/>
    <property type="match status" value="1"/>
</dbReference>
<organism evidence="6 7">
    <name type="scientific">Solanum tuberosum</name>
    <name type="common">Potato</name>
    <dbReference type="NCBI Taxonomy" id="4113"/>
    <lineage>
        <taxon>Eukaryota</taxon>
        <taxon>Viridiplantae</taxon>
        <taxon>Streptophyta</taxon>
        <taxon>Embryophyta</taxon>
        <taxon>Tracheophyta</taxon>
        <taxon>Spermatophyta</taxon>
        <taxon>Magnoliopsida</taxon>
        <taxon>eudicotyledons</taxon>
        <taxon>Gunneridae</taxon>
        <taxon>Pentapetalae</taxon>
        <taxon>asterids</taxon>
        <taxon>lamiids</taxon>
        <taxon>Solanales</taxon>
        <taxon>Solanaceae</taxon>
        <taxon>Solanoideae</taxon>
        <taxon>Solaneae</taxon>
        <taxon>Solanum</taxon>
    </lineage>
</organism>
<dbReference type="Pfam" id="PF00232">
    <property type="entry name" value="Glyco_hydro_1"/>
    <property type="match status" value="1"/>
</dbReference>
<evidence type="ECO:0000256" key="2">
    <source>
        <dbReference type="ARBA" id="ARBA00010838"/>
    </source>
</evidence>
<dbReference type="EMBL" id="JAIVGD010000013">
    <property type="protein sequence ID" value="KAH0764038.1"/>
    <property type="molecule type" value="Genomic_DNA"/>
</dbReference>
<evidence type="ECO:0000313" key="7">
    <source>
        <dbReference type="Proteomes" id="UP000826656"/>
    </source>
</evidence>
<dbReference type="InterPro" id="IPR004853">
    <property type="entry name" value="Sugar_P_trans_dom"/>
</dbReference>
<name>A0ABQ7VJR3_SOLTU</name>
<dbReference type="PANTHER" id="PTHR10353:SF27">
    <property type="entry name" value="BETA-GLUCOSIDASE 47"/>
    <property type="match status" value="1"/>
</dbReference>
<keyword evidence="7" id="KW-1185">Reference proteome</keyword>
<dbReference type="SUPFAM" id="SSF103481">
    <property type="entry name" value="Multidrug resistance efflux transporter EmrE"/>
    <property type="match status" value="1"/>
</dbReference>
<proteinExistence type="inferred from homology"/>
<keyword evidence="4" id="KW-0472">Membrane</keyword>
<feature type="active site" description="Nucleophile" evidence="3">
    <location>
        <position position="671"/>
    </location>
</feature>
<dbReference type="InterPro" id="IPR017853">
    <property type="entry name" value="GH"/>
</dbReference>
<feature type="transmembrane region" description="Helical" evidence="4">
    <location>
        <begin position="189"/>
        <end position="208"/>
    </location>
</feature>
<dbReference type="Gene3D" id="3.20.20.80">
    <property type="entry name" value="Glycosidases"/>
    <property type="match status" value="1"/>
</dbReference>
<dbReference type="PROSITE" id="PS00572">
    <property type="entry name" value="GLYCOSYL_HYDROL_F1_1"/>
    <property type="match status" value="1"/>
</dbReference>
<evidence type="ECO:0000259" key="5">
    <source>
        <dbReference type="Pfam" id="PF03151"/>
    </source>
</evidence>
<evidence type="ECO:0000313" key="6">
    <source>
        <dbReference type="EMBL" id="KAH0764038.1"/>
    </source>
</evidence>